<evidence type="ECO:0000256" key="2">
    <source>
        <dbReference type="SAM" id="Coils"/>
    </source>
</evidence>
<gene>
    <name evidence="3" type="ORF">KME07_12085</name>
</gene>
<dbReference type="Pfam" id="PF13414">
    <property type="entry name" value="TPR_11"/>
    <property type="match status" value="2"/>
</dbReference>
<dbReference type="Pfam" id="PF12895">
    <property type="entry name" value="ANAPC3"/>
    <property type="match status" value="1"/>
</dbReference>
<evidence type="ECO:0000313" key="4">
    <source>
        <dbReference type="Proteomes" id="UP000707356"/>
    </source>
</evidence>
<proteinExistence type="predicted"/>
<dbReference type="SUPFAM" id="SSF48452">
    <property type="entry name" value="TPR-like"/>
    <property type="match status" value="3"/>
</dbReference>
<comment type="caution">
    <text evidence="3">The sequence shown here is derived from an EMBL/GenBank/DDBJ whole genome shotgun (WGS) entry which is preliminary data.</text>
</comment>
<keyword evidence="2" id="KW-0175">Coiled coil</keyword>
<feature type="repeat" description="TPR" evidence="1">
    <location>
        <begin position="148"/>
        <end position="181"/>
    </location>
</feature>
<feature type="coiled-coil region" evidence="2">
    <location>
        <begin position="424"/>
        <end position="451"/>
    </location>
</feature>
<dbReference type="Pfam" id="PF13432">
    <property type="entry name" value="TPR_16"/>
    <property type="match status" value="1"/>
</dbReference>
<dbReference type="InterPro" id="IPR011990">
    <property type="entry name" value="TPR-like_helical_dom_sf"/>
</dbReference>
<feature type="repeat" description="TPR" evidence="1">
    <location>
        <begin position="284"/>
        <end position="317"/>
    </location>
</feature>
<evidence type="ECO:0000313" key="3">
    <source>
        <dbReference type="EMBL" id="MBW4466159.1"/>
    </source>
</evidence>
<sequence>MHRSGAFGFLFLPGYLAGLRLMVAQLDNAMTACEQALQDGLGLAEACRALGYLLQSLGWFREAVLWQSRSVERQINPVRLYTDLGALRAKQRQWPAAIATYEQALRLNAKDAEAHRSLAGIYAQLGQRQEEVAYRYRAVVLKPAWATPSNQLTLGNALIQLDKMPEAIDCYQRAIRLQPDLYEAHYNLAVAETYRENWQAAKQAFQQVLKLNPNHAESHYGLGKLAERTDQLKPAAAYYWRAIQLNPNFAAAYFSLGEILVRLRYWDKALPVCYRAVQLNPELSWAYYNLGYVLLKQQNWRPAFAALYRAQKLNPDFVWTYYYLAQVLLHQKQWEKATAVLMTMLQMQSDLAAIYPKLGYALRAQADQLGLKPMILAYRQNMPLQAQYRQPEFYVEIAGKFMQCKQFAAATIFYSLALLNRPQDADLRLKAQQALAEQKQLEREIADHRLQIEQNPGYHWLCSHLGNLLADQGELEEAVELHQGAIVMRGWRAAAYRNYQFTHDWFTHNIASWETQLQPYVNQPVHGLEIGSFEGMSACWLLDHLLTHPQAKLTCIDLFFQESFEANVRLTGSAQKLIKQIGDSHQILAKLPSETYDFIYIDGCHLADHVRRDAELAWRLLKVGGILIFDDYQYIDGNHPGQETYRGINAFLETAKQQLAVVHQDYQVMVRKLKLSRKLVAKPTKTLYPANSKSDIPVLINS</sequence>
<reference evidence="3" key="1">
    <citation type="submission" date="2021-05" db="EMBL/GenBank/DDBJ databases">
        <authorList>
            <person name="Pietrasiak N."/>
            <person name="Ward R."/>
            <person name="Stajich J.E."/>
            <person name="Kurbessoian T."/>
        </authorList>
    </citation>
    <scope>NUCLEOTIDE SEQUENCE</scope>
    <source>
        <strain evidence="3">GSE-TBD4-15B</strain>
    </source>
</reference>
<dbReference type="PROSITE" id="PS50005">
    <property type="entry name" value="TPR"/>
    <property type="match status" value="6"/>
</dbReference>
<dbReference type="Pfam" id="PF13374">
    <property type="entry name" value="TPR_10"/>
    <property type="match status" value="1"/>
</dbReference>
<dbReference type="InterPro" id="IPR019734">
    <property type="entry name" value="TPR_rpt"/>
</dbReference>
<evidence type="ECO:0000256" key="1">
    <source>
        <dbReference type="PROSITE-ProRule" id="PRU00339"/>
    </source>
</evidence>
<feature type="repeat" description="TPR" evidence="1">
    <location>
        <begin position="216"/>
        <end position="249"/>
    </location>
</feature>
<dbReference type="PANTHER" id="PTHR44998">
    <property type="match status" value="1"/>
</dbReference>
<dbReference type="Proteomes" id="UP000707356">
    <property type="component" value="Unassembled WGS sequence"/>
</dbReference>
<accession>A0A951PB11</accession>
<organism evidence="3 4">
    <name type="scientific">Pegethrix bostrychoides GSE-TBD4-15B</name>
    <dbReference type="NCBI Taxonomy" id="2839662"/>
    <lineage>
        <taxon>Bacteria</taxon>
        <taxon>Bacillati</taxon>
        <taxon>Cyanobacteriota</taxon>
        <taxon>Cyanophyceae</taxon>
        <taxon>Oculatellales</taxon>
        <taxon>Oculatellaceae</taxon>
        <taxon>Pegethrix</taxon>
    </lineage>
</organism>
<dbReference type="AlphaFoldDB" id="A0A951PB11"/>
<keyword evidence="1" id="KW-0802">TPR repeat</keyword>
<dbReference type="Pfam" id="PF13578">
    <property type="entry name" value="Methyltransf_24"/>
    <property type="match status" value="1"/>
</dbReference>
<feature type="repeat" description="TPR" evidence="1">
    <location>
        <begin position="78"/>
        <end position="111"/>
    </location>
</feature>
<dbReference type="InterPro" id="IPR029063">
    <property type="entry name" value="SAM-dependent_MTases_sf"/>
</dbReference>
<name>A0A951PB11_9CYAN</name>
<dbReference type="SUPFAM" id="SSF53335">
    <property type="entry name" value="S-adenosyl-L-methionine-dependent methyltransferases"/>
    <property type="match status" value="1"/>
</dbReference>
<feature type="repeat" description="TPR" evidence="1">
    <location>
        <begin position="182"/>
        <end position="215"/>
    </location>
</feature>
<reference evidence="3" key="2">
    <citation type="journal article" date="2022" name="Microbiol. Resour. Announc.">
        <title>Metagenome Sequencing to Explore Phylogenomics of Terrestrial Cyanobacteria.</title>
        <authorList>
            <person name="Ward R.D."/>
            <person name="Stajich J.E."/>
            <person name="Johansen J.R."/>
            <person name="Huntemann M."/>
            <person name="Clum A."/>
            <person name="Foster B."/>
            <person name="Foster B."/>
            <person name="Roux S."/>
            <person name="Palaniappan K."/>
            <person name="Varghese N."/>
            <person name="Mukherjee S."/>
            <person name="Reddy T.B.K."/>
            <person name="Daum C."/>
            <person name="Copeland A."/>
            <person name="Chen I.A."/>
            <person name="Ivanova N.N."/>
            <person name="Kyrpides N.C."/>
            <person name="Shapiro N."/>
            <person name="Eloe-Fadrosh E.A."/>
            <person name="Pietrasiak N."/>
        </authorList>
    </citation>
    <scope>NUCLEOTIDE SEQUENCE</scope>
    <source>
        <strain evidence="3">GSE-TBD4-15B</strain>
    </source>
</reference>
<dbReference type="Gene3D" id="3.40.50.150">
    <property type="entry name" value="Vaccinia Virus protein VP39"/>
    <property type="match status" value="1"/>
</dbReference>
<feature type="repeat" description="TPR" evidence="1">
    <location>
        <begin position="250"/>
        <end position="283"/>
    </location>
</feature>
<dbReference type="CDD" id="cd02440">
    <property type="entry name" value="AdoMet_MTases"/>
    <property type="match status" value="1"/>
</dbReference>
<dbReference type="EMBL" id="JAHHHV010000066">
    <property type="protein sequence ID" value="MBW4466159.1"/>
    <property type="molecule type" value="Genomic_DNA"/>
</dbReference>
<dbReference type="SMART" id="SM00028">
    <property type="entry name" value="TPR"/>
    <property type="match status" value="10"/>
</dbReference>
<dbReference type="Gene3D" id="1.25.40.10">
    <property type="entry name" value="Tetratricopeptide repeat domain"/>
    <property type="match status" value="3"/>
</dbReference>
<dbReference type="PANTHER" id="PTHR44998:SF1">
    <property type="entry name" value="UDP-N-ACETYLGLUCOSAMINE--PEPTIDE N-ACETYLGLUCOSAMINYLTRANSFERASE 110 KDA SUBUNIT"/>
    <property type="match status" value="1"/>
</dbReference>
<protein>
    <submittedName>
        <fullName evidence="3">Tetratricopeptide repeat protein</fullName>
    </submittedName>
</protein>